<comment type="caution">
    <text evidence="1">The sequence shown here is derived from an EMBL/GenBank/DDBJ whole genome shotgun (WGS) entry which is preliminary data.</text>
</comment>
<proteinExistence type="predicted"/>
<keyword evidence="2" id="KW-1185">Reference proteome</keyword>
<reference evidence="1" key="1">
    <citation type="submission" date="2020-12" db="EMBL/GenBank/DDBJ databases">
        <authorList>
            <person name="Iha C."/>
        </authorList>
    </citation>
    <scope>NUCLEOTIDE SEQUENCE</scope>
</reference>
<gene>
    <name evidence="1" type="ORF">OSTQU699_LOCUS5763</name>
</gene>
<protein>
    <submittedName>
        <fullName evidence="1">Uncharacterized protein</fullName>
    </submittedName>
</protein>
<evidence type="ECO:0000313" key="1">
    <source>
        <dbReference type="EMBL" id="CAD7700404.1"/>
    </source>
</evidence>
<name>A0A8S1IYJ4_9CHLO</name>
<sequence>MLGLWVAVPPARMSTISQEQHVHCMQQSPVVSCCSSQVRCQKDACGCKRCAFGLSIVASSHIGFFFTQASNVILLLLQNSGWPEVVDPLFDHCSIGSTCWFLFPT</sequence>
<dbReference type="AlphaFoldDB" id="A0A8S1IYJ4"/>
<dbReference type="Proteomes" id="UP000708148">
    <property type="component" value="Unassembled WGS sequence"/>
</dbReference>
<dbReference type="EMBL" id="CAJHUC010001252">
    <property type="protein sequence ID" value="CAD7700404.1"/>
    <property type="molecule type" value="Genomic_DNA"/>
</dbReference>
<accession>A0A8S1IYJ4</accession>
<evidence type="ECO:0000313" key="2">
    <source>
        <dbReference type="Proteomes" id="UP000708148"/>
    </source>
</evidence>
<organism evidence="1 2">
    <name type="scientific">Ostreobium quekettii</name>
    <dbReference type="NCBI Taxonomy" id="121088"/>
    <lineage>
        <taxon>Eukaryota</taxon>
        <taxon>Viridiplantae</taxon>
        <taxon>Chlorophyta</taxon>
        <taxon>core chlorophytes</taxon>
        <taxon>Ulvophyceae</taxon>
        <taxon>TCBD clade</taxon>
        <taxon>Bryopsidales</taxon>
        <taxon>Ostreobineae</taxon>
        <taxon>Ostreobiaceae</taxon>
        <taxon>Ostreobium</taxon>
    </lineage>
</organism>